<proteinExistence type="inferred from homology"/>
<sequence>MEMIQRTLPSILQRCVRSLRTNTCHPHRQCLLQQCELFPVSVRHLTGGDILVHVERTFNKTLPSIQWQSHRCMAGHSKFSNIKHRKEAQDHKKSSQMATYVRLAREAVKSGGSTDPKMNAKLAQVMESAKKSSLSPDTIKKLIERMKNKQMKEFMIEILGPGNSIFLVVVDAINMEHARTDVRAAMKRLPGKISMSPVSLHFFKHEGTVYVTPDPSHPDLEEVAIECEAEDVTMETNEEGQEMVKFTCDPAVLQEVKTKLEGRGLAVETYMENFDPLVLATPTEAEQEEIDSITERLENIENFVRLYTNLAS</sequence>
<dbReference type="KEGG" id="cvn:111111567"/>
<dbReference type="Pfam" id="PF01709">
    <property type="entry name" value="Transcrip_reg"/>
    <property type="match status" value="1"/>
</dbReference>
<dbReference type="Gene3D" id="3.30.70.980">
    <property type="match status" value="2"/>
</dbReference>
<dbReference type="Pfam" id="PF20772">
    <property type="entry name" value="TACO1_YebC_N"/>
    <property type="match status" value="1"/>
</dbReference>
<reference evidence="5" key="1">
    <citation type="submission" date="2025-08" db="UniProtKB">
        <authorList>
            <consortium name="RefSeq"/>
        </authorList>
    </citation>
    <scope>IDENTIFICATION</scope>
    <source>
        <tissue evidence="5">Whole sample</tissue>
    </source>
</reference>
<dbReference type="Gene3D" id="1.10.10.200">
    <property type="match status" value="1"/>
</dbReference>
<dbReference type="PANTHER" id="PTHR12532:SF0">
    <property type="entry name" value="TRANSLATIONAL ACTIVATOR OF CYTOCHROME C OXIDASE 1"/>
    <property type="match status" value="1"/>
</dbReference>
<evidence type="ECO:0000256" key="1">
    <source>
        <dbReference type="ARBA" id="ARBA00008724"/>
    </source>
</evidence>
<dbReference type="OrthoDB" id="2017544at2759"/>
<protein>
    <submittedName>
        <fullName evidence="5">Uncharacterized protein LOC111111567</fullName>
    </submittedName>
</protein>
<dbReference type="Proteomes" id="UP000694844">
    <property type="component" value="Chromosome 9"/>
</dbReference>
<organism evidence="4 5">
    <name type="scientific">Crassostrea virginica</name>
    <name type="common">Eastern oyster</name>
    <dbReference type="NCBI Taxonomy" id="6565"/>
    <lineage>
        <taxon>Eukaryota</taxon>
        <taxon>Metazoa</taxon>
        <taxon>Spiralia</taxon>
        <taxon>Lophotrochozoa</taxon>
        <taxon>Mollusca</taxon>
        <taxon>Bivalvia</taxon>
        <taxon>Autobranchia</taxon>
        <taxon>Pteriomorphia</taxon>
        <taxon>Ostreida</taxon>
        <taxon>Ostreoidea</taxon>
        <taxon>Ostreidae</taxon>
        <taxon>Crassostrea</taxon>
    </lineage>
</organism>
<feature type="domain" description="TACO1/YebC-like N-terminal" evidence="3">
    <location>
        <begin position="77"/>
        <end position="148"/>
    </location>
</feature>
<dbReference type="SUPFAM" id="SSF75625">
    <property type="entry name" value="YebC-like"/>
    <property type="match status" value="1"/>
</dbReference>
<dbReference type="PANTHER" id="PTHR12532">
    <property type="entry name" value="TRANSLATIONAL ACTIVATOR OF CYTOCHROME C OXIDASE 1"/>
    <property type="match status" value="1"/>
</dbReference>
<dbReference type="GeneID" id="111111567"/>
<evidence type="ECO:0000259" key="3">
    <source>
        <dbReference type="Pfam" id="PF20772"/>
    </source>
</evidence>
<dbReference type="AlphaFoldDB" id="A0A8B8BN31"/>
<dbReference type="InterPro" id="IPR048300">
    <property type="entry name" value="TACO1_YebC-like_2nd/3rd_dom"/>
</dbReference>
<gene>
    <name evidence="5" type="primary">LOC111111567</name>
</gene>
<feature type="domain" description="TACO1/YebC-like second and third" evidence="2">
    <location>
        <begin position="152"/>
        <end position="310"/>
    </location>
</feature>
<evidence type="ECO:0000313" key="4">
    <source>
        <dbReference type="Proteomes" id="UP000694844"/>
    </source>
</evidence>
<dbReference type="InterPro" id="IPR029072">
    <property type="entry name" value="YebC-like"/>
</dbReference>
<dbReference type="InterPro" id="IPR017856">
    <property type="entry name" value="Integrase-like_N"/>
</dbReference>
<keyword evidence="4" id="KW-1185">Reference proteome</keyword>
<dbReference type="InterPro" id="IPR002876">
    <property type="entry name" value="Transcrip_reg_TACO1-like"/>
</dbReference>
<dbReference type="RefSeq" id="XP_022304321.1">
    <property type="nucleotide sequence ID" value="XM_022448613.1"/>
</dbReference>
<evidence type="ECO:0000259" key="2">
    <source>
        <dbReference type="Pfam" id="PF01709"/>
    </source>
</evidence>
<name>A0A8B8BN31_CRAVI</name>
<comment type="similarity">
    <text evidence="1">Belongs to the TACO1 family.</text>
</comment>
<evidence type="ECO:0000313" key="5">
    <source>
        <dbReference type="RefSeq" id="XP_022304321.1"/>
    </source>
</evidence>
<dbReference type="GO" id="GO:0005739">
    <property type="term" value="C:mitochondrion"/>
    <property type="evidence" value="ECO:0007669"/>
    <property type="project" value="TreeGrafter"/>
</dbReference>
<dbReference type="InterPro" id="IPR026564">
    <property type="entry name" value="Transcrip_reg_TACO1-like_dom3"/>
</dbReference>
<accession>A0A8B8BN31</accession>
<dbReference type="InterPro" id="IPR049083">
    <property type="entry name" value="TACO1_YebC_N"/>
</dbReference>